<dbReference type="GO" id="GO:0055085">
    <property type="term" value="P:transmembrane transport"/>
    <property type="evidence" value="ECO:0007669"/>
    <property type="project" value="InterPro"/>
</dbReference>
<evidence type="ECO:0000256" key="4">
    <source>
        <dbReference type="ARBA" id="ARBA00023136"/>
    </source>
</evidence>
<dbReference type="eggNOG" id="COG0810">
    <property type="taxonomic scope" value="Bacteria"/>
</dbReference>
<organism evidence="7 8">
    <name type="scientific">Hyphomonas beringensis</name>
    <dbReference type="NCBI Taxonomy" id="1280946"/>
    <lineage>
        <taxon>Bacteria</taxon>
        <taxon>Pseudomonadati</taxon>
        <taxon>Pseudomonadota</taxon>
        <taxon>Alphaproteobacteria</taxon>
        <taxon>Hyphomonadales</taxon>
        <taxon>Hyphomonadaceae</taxon>
        <taxon>Hyphomonas</taxon>
    </lineage>
</organism>
<evidence type="ECO:0000256" key="1">
    <source>
        <dbReference type="ARBA" id="ARBA00004167"/>
    </source>
</evidence>
<dbReference type="GO" id="GO:0016020">
    <property type="term" value="C:membrane"/>
    <property type="evidence" value="ECO:0007669"/>
    <property type="project" value="UniProtKB-SubCell"/>
</dbReference>
<dbReference type="RefSeq" id="WP_051601201.1">
    <property type="nucleotide sequence ID" value="NZ_AWFF01000030.1"/>
</dbReference>
<dbReference type="EMBL" id="AWFF01000030">
    <property type="protein sequence ID" value="KCZ55506.1"/>
    <property type="molecule type" value="Genomic_DNA"/>
</dbReference>
<keyword evidence="2 5" id="KW-0812">Transmembrane</keyword>
<dbReference type="InterPro" id="IPR006260">
    <property type="entry name" value="TonB/TolA_C"/>
</dbReference>
<dbReference type="Gene3D" id="3.30.1150.10">
    <property type="match status" value="1"/>
</dbReference>
<evidence type="ECO:0000259" key="6">
    <source>
        <dbReference type="PROSITE" id="PS52015"/>
    </source>
</evidence>
<keyword evidence="3 5" id="KW-1133">Transmembrane helix</keyword>
<keyword evidence="4 5" id="KW-0472">Membrane</keyword>
<protein>
    <recommendedName>
        <fullName evidence="6">TonB C-terminal domain-containing protein</fullName>
    </recommendedName>
</protein>
<evidence type="ECO:0000256" key="3">
    <source>
        <dbReference type="ARBA" id="ARBA00022989"/>
    </source>
</evidence>
<name>A0A062U594_9PROT</name>
<dbReference type="InterPro" id="IPR037682">
    <property type="entry name" value="TonB_C"/>
</dbReference>
<comment type="subcellular location">
    <subcellularLocation>
        <location evidence="1">Membrane</location>
        <topology evidence="1">Single-pass membrane protein</topology>
    </subcellularLocation>
</comment>
<dbReference type="Proteomes" id="UP000027037">
    <property type="component" value="Unassembled WGS sequence"/>
</dbReference>
<dbReference type="OrthoDB" id="7630804at2"/>
<dbReference type="NCBIfam" id="TIGR01352">
    <property type="entry name" value="tonB_Cterm"/>
    <property type="match status" value="1"/>
</dbReference>
<dbReference type="SUPFAM" id="SSF74653">
    <property type="entry name" value="TolA/TonB C-terminal domain"/>
    <property type="match status" value="1"/>
</dbReference>
<accession>A0A062U594</accession>
<feature type="domain" description="TonB C-terminal" evidence="6">
    <location>
        <begin position="136"/>
        <end position="228"/>
    </location>
</feature>
<gene>
    <name evidence="7" type="ORF">HY29_12340</name>
</gene>
<keyword evidence="8" id="KW-1185">Reference proteome</keyword>
<dbReference type="PATRIC" id="fig|1280946.3.peg.1259"/>
<dbReference type="Pfam" id="PF03544">
    <property type="entry name" value="TonB_C"/>
    <property type="match status" value="1"/>
</dbReference>
<sequence>MTTTTIPHTLSDFSAARPSWLLNGRQRLLVSTLPAAVVTAGLFGIMTGLIQVKEVKLAPAETRILESIVYSHEEPSEVMSKHEFPAIPEAATPPPPPQVSAAPKGVSMPPIVLVGNAPQGLPIDHITPILTGPQPIGDRIATPVRPPMPTYPSSAATRGLEGDCDVRFDITPRGTPFNVKASCTHSIFESEARRAVERAEFLPQIVNGHAVESYGAVYPLAFRFDSRR</sequence>
<dbReference type="STRING" id="1280946.HY29_12340"/>
<evidence type="ECO:0000313" key="7">
    <source>
        <dbReference type="EMBL" id="KCZ55506.1"/>
    </source>
</evidence>
<comment type="caution">
    <text evidence="7">The sequence shown here is derived from an EMBL/GenBank/DDBJ whole genome shotgun (WGS) entry which is preliminary data.</text>
</comment>
<dbReference type="AlphaFoldDB" id="A0A062U594"/>
<evidence type="ECO:0000313" key="8">
    <source>
        <dbReference type="Proteomes" id="UP000027037"/>
    </source>
</evidence>
<proteinExistence type="predicted"/>
<evidence type="ECO:0000256" key="2">
    <source>
        <dbReference type="ARBA" id="ARBA00022692"/>
    </source>
</evidence>
<dbReference type="PROSITE" id="PS52015">
    <property type="entry name" value="TONB_CTD"/>
    <property type="match status" value="1"/>
</dbReference>
<evidence type="ECO:0000256" key="5">
    <source>
        <dbReference type="SAM" id="Phobius"/>
    </source>
</evidence>
<feature type="transmembrane region" description="Helical" evidence="5">
    <location>
        <begin position="28"/>
        <end position="50"/>
    </location>
</feature>
<reference evidence="7 8" key="1">
    <citation type="journal article" date="2014" name="Antonie Van Leeuwenhoek">
        <title>Hyphomonas beringensis sp. nov. and Hyphomonas chukchiensis sp. nov., isolated from surface seawater of the Bering Sea and Chukchi Sea.</title>
        <authorList>
            <person name="Li C."/>
            <person name="Lai Q."/>
            <person name="Li G."/>
            <person name="Dong C."/>
            <person name="Wang J."/>
            <person name="Liao Y."/>
            <person name="Shao Z."/>
        </authorList>
    </citation>
    <scope>NUCLEOTIDE SEQUENCE [LARGE SCALE GENOMIC DNA]</scope>
    <source>
        <strain evidence="7 8">25B14_1</strain>
    </source>
</reference>